<comment type="caution">
    <text evidence="4">The sequence shown here is derived from an EMBL/GenBank/DDBJ whole genome shotgun (WGS) entry which is preliminary data.</text>
</comment>
<sequence>MRLSWGVVKDLLAGLQGVLLVLNRSIVKLAIPVAIGALALTACGSDDGDSNGGGGGGGGTTYKIAYQGPLSGDNVALGENMQNGIQLAINEANESGDYDFTVEYVATDDRGVEGQATAAAQLVIDDEDVIAAIGPAFSGPAEVAAPLYGEAGVLAVSSSATNPTLTEQGFPTFLRAVPNDFAQGAGMAQFLAAQDGVEKVILVDNVTPYGEGLAEVAEASLTELGLEVERSSVPVDTPDYSGAARTVVQSGADALVYAGYYQTAGPFAASLKDAGFDGIAVSGDGTNDMQFLSLAGAASEGWYLTCPCTDATADEATADFAERYQSAFNQPPGTYSAESYDVAQMIISAIAELGAEANRDSLYEAVATGSYEGLTKTFSFDENGEFTNDAIFMYQVQGDDIAYLGPIEELTGG</sequence>
<dbReference type="Pfam" id="PF13458">
    <property type="entry name" value="Peripla_BP_6"/>
    <property type="match status" value="1"/>
</dbReference>
<proteinExistence type="inferred from homology"/>
<evidence type="ECO:0000256" key="1">
    <source>
        <dbReference type="ARBA" id="ARBA00010062"/>
    </source>
</evidence>
<evidence type="ECO:0000313" key="4">
    <source>
        <dbReference type="EMBL" id="GAA2043720.1"/>
    </source>
</evidence>
<keyword evidence="2" id="KW-0732">Signal</keyword>
<name>A0ABN2UVR6_9ACTN</name>
<evidence type="ECO:0000259" key="3">
    <source>
        <dbReference type="Pfam" id="PF13458"/>
    </source>
</evidence>
<dbReference type="InterPro" id="IPR028081">
    <property type="entry name" value="Leu-bd"/>
</dbReference>
<accession>A0ABN2UVR6</accession>
<gene>
    <name evidence="4" type="ORF">GCM10009757_08590</name>
</gene>
<evidence type="ECO:0000256" key="2">
    <source>
        <dbReference type="ARBA" id="ARBA00022729"/>
    </source>
</evidence>
<dbReference type="Proteomes" id="UP001403094">
    <property type="component" value="Unassembled WGS sequence"/>
</dbReference>
<dbReference type="CDD" id="cd06342">
    <property type="entry name" value="PBP1_ABC_LIVBP-like"/>
    <property type="match status" value="1"/>
</dbReference>
<dbReference type="Gene3D" id="3.40.50.2300">
    <property type="match status" value="2"/>
</dbReference>
<dbReference type="PANTHER" id="PTHR47151:SF2">
    <property type="entry name" value="AMINO ACID BINDING PROTEIN"/>
    <property type="match status" value="1"/>
</dbReference>
<reference evidence="4 5" key="1">
    <citation type="journal article" date="2019" name="Int. J. Syst. Evol. Microbiol.">
        <title>The Global Catalogue of Microorganisms (GCM) 10K type strain sequencing project: providing services to taxonomists for standard genome sequencing and annotation.</title>
        <authorList>
            <consortium name="The Broad Institute Genomics Platform"/>
            <consortium name="The Broad Institute Genome Sequencing Center for Infectious Disease"/>
            <person name="Wu L."/>
            <person name="Ma J."/>
        </authorList>
    </citation>
    <scope>NUCLEOTIDE SEQUENCE [LARGE SCALE GENOMIC DNA]</scope>
    <source>
        <strain evidence="4 5">JCM 14549</strain>
    </source>
</reference>
<organism evidence="4 5">
    <name type="scientific">Streptomyces cheonanensis</name>
    <dbReference type="NCBI Taxonomy" id="312720"/>
    <lineage>
        <taxon>Bacteria</taxon>
        <taxon>Bacillati</taxon>
        <taxon>Actinomycetota</taxon>
        <taxon>Actinomycetes</taxon>
        <taxon>Kitasatosporales</taxon>
        <taxon>Streptomycetaceae</taxon>
        <taxon>Streptomyces</taxon>
    </lineage>
</organism>
<protein>
    <submittedName>
        <fullName evidence="4">Branched-chain amino acid ABC transporter substrate-binding protein</fullName>
    </submittedName>
</protein>
<dbReference type="EMBL" id="BAAANQ010000001">
    <property type="protein sequence ID" value="GAA2043720.1"/>
    <property type="molecule type" value="Genomic_DNA"/>
</dbReference>
<feature type="domain" description="Leucine-binding protein" evidence="3">
    <location>
        <begin position="61"/>
        <end position="397"/>
    </location>
</feature>
<evidence type="ECO:0000313" key="5">
    <source>
        <dbReference type="Proteomes" id="UP001403094"/>
    </source>
</evidence>
<comment type="similarity">
    <text evidence="1">Belongs to the leucine-binding protein family.</text>
</comment>
<dbReference type="SUPFAM" id="SSF53822">
    <property type="entry name" value="Periplasmic binding protein-like I"/>
    <property type="match status" value="1"/>
</dbReference>
<dbReference type="InterPro" id="IPR028082">
    <property type="entry name" value="Peripla_BP_I"/>
</dbReference>
<keyword evidence="5" id="KW-1185">Reference proteome</keyword>
<dbReference type="PANTHER" id="PTHR47151">
    <property type="entry name" value="LEU/ILE/VAL-BINDING ABC TRANSPORTER SUBUNIT"/>
    <property type="match status" value="1"/>
</dbReference>